<dbReference type="Proteomes" id="UP000829398">
    <property type="component" value="Chromosome 4"/>
</dbReference>
<comment type="caution">
    <text evidence="1">The sequence shown here is derived from an EMBL/GenBank/DDBJ whole genome shotgun (WGS) entry which is preliminary data.</text>
</comment>
<evidence type="ECO:0000313" key="2">
    <source>
        <dbReference type="Proteomes" id="UP000829398"/>
    </source>
</evidence>
<proteinExistence type="predicted"/>
<keyword evidence="2" id="KW-1185">Reference proteome</keyword>
<evidence type="ECO:0000313" key="1">
    <source>
        <dbReference type="EMBL" id="KAH9772144.1"/>
    </source>
</evidence>
<accession>A0ACB8LFQ4</accession>
<protein>
    <submittedName>
        <fullName evidence="1">Protein SOB FIVE-LIKE 1</fullName>
    </submittedName>
</protein>
<sequence length="190" mass="21149">MPKPSWILQILQEKSCPRLVTAHRTDRVKIKGTFYPANLDTLMEPSKILGCKEECSSSASGWTMYIGSPAHENDNCEDDDDDDSGTYKQKVASNNDDRPGDDDDDDDKSDDSMASDASSGPSYQELPLDSNKPSLDKHATGKYSSKQKLHKQKTKRDESRIKVERDEQHVLKAKIAASQTQSGAKVRKSK</sequence>
<organism evidence="1 2">
    <name type="scientific">Citrus sinensis</name>
    <name type="common">Sweet orange</name>
    <name type="synonym">Citrus aurantium var. sinensis</name>
    <dbReference type="NCBI Taxonomy" id="2711"/>
    <lineage>
        <taxon>Eukaryota</taxon>
        <taxon>Viridiplantae</taxon>
        <taxon>Streptophyta</taxon>
        <taxon>Embryophyta</taxon>
        <taxon>Tracheophyta</taxon>
        <taxon>Spermatophyta</taxon>
        <taxon>Magnoliopsida</taxon>
        <taxon>eudicotyledons</taxon>
        <taxon>Gunneridae</taxon>
        <taxon>Pentapetalae</taxon>
        <taxon>rosids</taxon>
        <taxon>malvids</taxon>
        <taxon>Sapindales</taxon>
        <taxon>Rutaceae</taxon>
        <taxon>Aurantioideae</taxon>
        <taxon>Citrus</taxon>
    </lineage>
</organism>
<dbReference type="EMBL" id="CM039173">
    <property type="protein sequence ID" value="KAH9772144.1"/>
    <property type="molecule type" value="Genomic_DNA"/>
</dbReference>
<gene>
    <name evidence="1" type="ORF">KPL71_012933</name>
</gene>
<reference evidence="2" key="1">
    <citation type="journal article" date="2023" name="Hortic. Res.">
        <title>A chromosome-level phased genome enabling allele-level studies in sweet orange: a case study on citrus Huanglongbing tolerance.</title>
        <authorList>
            <person name="Wu B."/>
            <person name="Yu Q."/>
            <person name="Deng Z."/>
            <person name="Duan Y."/>
            <person name="Luo F."/>
            <person name="Gmitter F. Jr."/>
        </authorList>
    </citation>
    <scope>NUCLEOTIDE SEQUENCE [LARGE SCALE GENOMIC DNA]</scope>
    <source>
        <strain evidence="2">cv. Valencia</strain>
    </source>
</reference>
<name>A0ACB8LFQ4_CITSI</name>